<dbReference type="InterPro" id="IPR009729">
    <property type="entry name" value="Gal-3-0_sulfotransfrase"/>
</dbReference>
<keyword evidence="7" id="KW-0333">Golgi apparatus</keyword>
<protein>
    <submittedName>
        <fullName evidence="10">Uncharacterized protein</fullName>
    </submittedName>
</protein>
<evidence type="ECO:0000256" key="7">
    <source>
        <dbReference type="ARBA" id="ARBA00023034"/>
    </source>
</evidence>
<evidence type="ECO:0000256" key="5">
    <source>
        <dbReference type="ARBA" id="ARBA00022968"/>
    </source>
</evidence>
<proteinExistence type="inferred from homology"/>
<evidence type="ECO:0000256" key="3">
    <source>
        <dbReference type="ARBA" id="ARBA00022679"/>
    </source>
</evidence>
<keyword evidence="6" id="KW-1133">Transmembrane helix</keyword>
<dbReference type="OrthoDB" id="514299at2759"/>
<keyword evidence="11" id="KW-1185">Reference proteome</keyword>
<dbReference type="GO" id="GO:0009247">
    <property type="term" value="P:glycolipid biosynthetic process"/>
    <property type="evidence" value="ECO:0007669"/>
    <property type="project" value="InterPro"/>
</dbReference>
<name>A0A8J1U2L4_OWEFU</name>
<evidence type="ECO:0000313" key="11">
    <source>
        <dbReference type="Proteomes" id="UP000749559"/>
    </source>
</evidence>
<dbReference type="EMBL" id="CAIIXF020000006">
    <property type="protein sequence ID" value="CAH1785743.1"/>
    <property type="molecule type" value="Genomic_DNA"/>
</dbReference>
<dbReference type="GO" id="GO:0000139">
    <property type="term" value="C:Golgi membrane"/>
    <property type="evidence" value="ECO:0007669"/>
    <property type="project" value="UniProtKB-SubCell"/>
</dbReference>
<keyword evidence="4" id="KW-0812">Transmembrane</keyword>
<keyword evidence="9" id="KW-0325">Glycoprotein</keyword>
<keyword evidence="5" id="KW-0735">Signal-anchor</keyword>
<evidence type="ECO:0000256" key="8">
    <source>
        <dbReference type="ARBA" id="ARBA00023136"/>
    </source>
</evidence>
<dbReference type="SUPFAM" id="SSF52540">
    <property type="entry name" value="P-loop containing nucleoside triphosphate hydrolases"/>
    <property type="match status" value="1"/>
</dbReference>
<dbReference type="Gene3D" id="3.40.50.300">
    <property type="entry name" value="P-loop containing nucleotide triphosphate hydrolases"/>
    <property type="match status" value="1"/>
</dbReference>
<evidence type="ECO:0000256" key="6">
    <source>
        <dbReference type="ARBA" id="ARBA00022989"/>
    </source>
</evidence>
<comment type="caution">
    <text evidence="10">The sequence shown here is derived from an EMBL/GenBank/DDBJ whole genome shotgun (WGS) entry which is preliminary data.</text>
</comment>
<organism evidence="10 11">
    <name type="scientific">Owenia fusiformis</name>
    <name type="common">Polychaete worm</name>
    <dbReference type="NCBI Taxonomy" id="6347"/>
    <lineage>
        <taxon>Eukaryota</taxon>
        <taxon>Metazoa</taxon>
        <taxon>Spiralia</taxon>
        <taxon>Lophotrochozoa</taxon>
        <taxon>Annelida</taxon>
        <taxon>Polychaeta</taxon>
        <taxon>Sedentaria</taxon>
        <taxon>Canalipalpata</taxon>
        <taxon>Sabellida</taxon>
        <taxon>Oweniida</taxon>
        <taxon>Oweniidae</taxon>
        <taxon>Owenia</taxon>
    </lineage>
</organism>
<keyword evidence="8" id="KW-0472">Membrane</keyword>
<evidence type="ECO:0000256" key="2">
    <source>
        <dbReference type="ARBA" id="ARBA00008124"/>
    </source>
</evidence>
<dbReference type="PANTHER" id="PTHR14647:SF87">
    <property type="entry name" value="PUTATIVE-RELATED"/>
    <property type="match status" value="1"/>
</dbReference>
<dbReference type="PANTHER" id="PTHR14647">
    <property type="entry name" value="GALACTOSE-3-O-SULFOTRANSFERASE"/>
    <property type="match status" value="1"/>
</dbReference>
<gene>
    <name evidence="10" type="ORF">OFUS_LOCUS11760</name>
</gene>
<dbReference type="Proteomes" id="UP000749559">
    <property type="component" value="Unassembled WGS sequence"/>
</dbReference>
<evidence type="ECO:0000256" key="9">
    <source>
        <dbReference type="ARBA" id="ARBA00023180"/>
    </source>
</evidence>
<reference evidence="10" key="1">
    <citation type="submission" date="2022-03" db="EMBL/GenBank/DDBJ databases">
        <authorList>
            <person name="Martin C."/>
        </authorList>
    </citation>
    <scope>NUCLEOTIDE SEQUENCE</scope>
</reference>
<comment type="similarity">
    <text evidence="2">Belongs to the galactose-3-O-sulfotransferase family.</text>
</comment>
<keyword evidence="3" id="KW-0808">Transferase</keyword>
<dbReference type="GO" id="GO:0001733">
    <property type="term" value="F:galactosylceramide sulfotransferase activity"/>
    <property type="evidence" value="ECO:0007669"/>
    <property type="project" value="InterPro"/>
</dbReference>
<evidence type="ECO:0000256" key="1">
    <source>
        <dbReference type="ARBA" id="ARBA00004323"/>
    </source>
</evidence>
<evidence type="ECO:0000256" key="4">
    <source>
        <dbReference type="ARBA" id="ARBA00022692"/>
    </source>
</evidence>
<dbReference type="AlphaFoldDB" id="A0A8J1U2L4"/>
<dbReference type="Pfam" id="PF06990">
    <property type="entry name" value="Gal-3-0_sulfotr"/>
    <property type="match status" value="1"/>
</dbReference>
<evidence type="ECO:0000313" key="10">
    <source>
        <dbReference type="EMBL" id="CAH1785743.1"/>
    </source>
</evidence>
<sequence>MFQNRKAFRKIQYKYIHVLIGYTLLNMICLIIYMNDQTSYDNRLNGLQDTKDKKQHKNVFFLKLHKTASSTIQNIFFRYVDSNDLNMALPKEGGTTFNYSHMFSREFVQPSVKPFNVICHHLRYHKNVLGIMPADTKSITIIRNPDTQFVSSFNYFNFKNCFKGIKTIEEFARVLPKIKKEGSCAKINPQNSMLYDFGLPFTSITNITAIKDKIIEVDKTFDLVILSEYIDEGLILMRELLGWTNKDIIYLNKLVNSRPKETISTETQDNLREYNKGDVLLYEHFNKTFWQKAKHFGIQKLKTEVENFRKLRQKWYNFCIEATLPGDQIKDIDFKADYNDDKVLAYNMNENAKETELCYQLITQELQYSMYFNARLQKYWS</sequence>
<accession>A0A8J1U2L4</accession>
<dbReference type="InterPro" id="IPR027417">
    <property type="entry name" value="P-loop_NTPase"/>
</dbReference>
<comment type="subcellular location">
    <subcellularLocation>
        <location evidence="1">Golgi apparatus membrane</location>
        <topology evidence="1">Single-pass type II membrane protein</topology>
    </subcellularLocation>
</comment>